<keyword evidence="1 3" id="KW-0378">Hydrolase</keyword>
<organism evidence="3">
    <name type="scientific">Caldilinea aerophila</name>
    <dbReference type="NCBI Taxonomy" id="133453"/>
    <lineage>
        <taxon>Bacteria</taxon>
        <taxon>Bacillati</taxon>
        <taxon>Chloroflexota</taxon>
        <taxon>Caldilineae</taxon>
        <taxon>Caldilineales</taxon>
        <taxon>Caldilineaceae</taxon>
        <taxon>Caldilinea</taxon>
    </lineage>
</organism>
<evidence type="ECO:0000256" key="1">
    <source>
        <dbReference type="ARBA" id="ARBA00022801"/>
    </source>
</evidence>
<protein>
    <submittedName>
        <fullName evidence="3">Alpha/beta hydrolase</fullName>
    </submittedName>
</protein>
<gene>
    <name evidence="3" type="ORF">ENQ20_07410</name>
</gene>
<evidence type="ECO:0000259" key="2">
    <source>
        <dbReference type="Pfam" id="PF20434"/>
    </source>
</evidence>
<proteinExistence type="predicted"/>
<dbReference type="AlphaFoldDB" id="A0A7C1JZW6"/>
<feature type="domain" description="BD-FAE-like" evidence="2">
    <location>
        <begin position="38"/>
        <end position="228"/>
    </location>
</feature>
<dbReference type="InterPro" id="IPR029058">
    <property type="entry name" value="AB_hydrolase_fold"/>
</dbReference>
<dbReference type="PANTHER" id="PTHR48081">
    <property type="entry name" value="AB HYDROLASE SUPERFAMILY PROTEIN C4A8.06C"/>
    <property type="match status" value="1"/>
</dbReference>
<dbReference type="Pfam" id="PF20434">
    <property type="entry name" value="BD-FAE"/>
    <property type="match status" value="1"/>
</dbReference>
<accession>A0A7C1JZW6</accession>
<sequence>MTEGEARSLLTVEAYRRLPLVPASRRYAYGSHPSQFGDLYLPPLPGVHPVVTLIHGGCWQAEFGLEPLGQLAQAIAAHGAAVWNVEYRRLGEGGGWPVTFQDIGAALDFLRVLAEAHALDLNRVVAAGHSAGGHLALWLAGRVKLHPQSPLFTSDPLPLRSVLSIAGIPDLIAAARRNVCDDAIVKLMGGAPHEAPDRYACASPAALNPLGVPHVHLHGRNDAIVPLDLVEAYVQFAVQAGDDARLVALDNTGHFEPVDARTPAGQQVIELLHIFW</sequence>
<name>A0A7C1JZW6_9CHLR</name>
<dbReference type="SUPFAM" id="SSF53474">
    <property type="entry name" value="alpha/beta-Hydrolases"/>
    <property type="match status" value="1"/>
</dbReference>
<comment type="caution">
    <text evidence="3">The sequence shown here is derived from an EMBL/GenBank/DDBJ whole genome shotgun (WGS) entry which is preliminary data.</text>
</comment>
<dbReference type="Gene3D" id="3.40.50.1820">
    <property type="entry name" value="alpha/beta hydrolase"/>
    <property type="match status" value="1"/>
</dbReference>
<dbReference type="InterPro" id="IPR049492">
    <property type="entry name" value="BD-FAE-like_dom"/>
</dbReference>
<reference evidence="3" key="1">
    <citation type="journal article" date="2020" name="mSystems">
        <title>Genome- and Community-Level Interaction Insights into Carbon Utilization and Element Cycling Functions of Hydrothermarchaeota in Hydrothermal Sediment.</title>
        <authorList>
            <person name="Zhou Z."/>
            <person name="Liu Y."/>
            <person name="Xu W."/>
            <person name="Pan J."/>
            <person name="Luo Z.H."/>
            <person name="Li M."/>
        </authorList>
    </citation>
    <scope>NUCLEOTIDE SEQUENCE [LARGE SCALE GENOMIC DNA]</scope>
    <source>
        <strain evidence="3">SpSt-289</strain>
    </source>
</reference>
<dbReference type="InterPro" id="IPR050300">
    <property type="entry name" value="GDXG_lipolytic_enzyme"/>
</dbReference>
<dbReference type="EMBL" id="DSMG01000078">
    <property type="protein sequence ID" value="HDX31309.1"/>
    <property type="molecule type" value="Genomic_DNA"/>
</dbReference>
<evidence type="ECO:0000313" key="3">
    <source>
        <dbReference type="EMBL" id="HDX31309.1"/>
    </source>
</evidence>
<dbReference type="GO" id="GO:0016787">
    <property type="term" value="F:hydrolase activity"/>
    <property type="evidence" value="ECO:0007669"/>
    <property type="project" value="UniProtKB-KW"/>
</dbReference>